<organism evidence="1">
    <name type="scientific">marine metagenome</name>
    <dbReference type="NCBI Taxonomy" id="408172"/>
    <lineage>
        <taxon>unclassified sequences</taxon>
        <taxon>metagenomes</taxon>
        <taxon>ecological metagenomes</taxon>
    </lineage>
</organism>
<reference evidence="1" key="1">
    <citation type="submission" date="2018-05" db="EMBL/GenBank/DDBJ databases">
        <authorList>
            <person name="Lanie J.A."/>
            <person name="Ng W.-L."/>
            <person name="Kazmierczak K.M."/>
            <person name="Andrzejewski T.M."/>
            <person name="Davidsen T.M."/>
            <person name="Wayne K.J."/>
            <person name="Tettelin H."/>
            <person name="Glass J.I."/>
            <person name="Rusch D."/>
            <person name="Podicherti R."/>
            <person name="Tsui H.-C.T."/>
            <person name="Winkler M.E."/>
        </authorList>
    </citation>
    <scope>NUCLEOTIDE SEQUENCE</scope>
</reference>
<name>A0A383DDC8_9ZZZZ</name>
<protein>
    <submittedName>
        <fullName evidence="1">Uncharacterized protein</fullName>
    </submittedName>
</protein>
<feature type="non-terminal residue" evidence="1">
    <location>
        <position position="1"/>
    </location>
</feature>
<gene>
    <name evidence="1" type="ORF">METZ01_LOCUS495187</name>
</gene>
<proteinExistence type="predicted"/>
<sequence>CMKAIMEIFDEVWTSGSYPGEHNVPEPTHIRTTAEAIGSRNSGPLFRPAEEEWRFEYQQLNPKSGDSEARYEAYKHATSYTEVLSLGVAHMMSTSVNCSAKNAKSKLHSDIKYDIAHGHLRVYDPRLTPGIVAEVSDGADEGGICYPEWLKAKLVLLPKKGDLGLPKNWRGICLLDIASKLLSCVLVERLKEVMEENGPENHCGFRPDRGTIDGTFNLIMALRKRQEHNLETYVSF</sequence>
<feature type="non-terminal residue" evidence="1">
    <location>
        <position position="236"/>
    </location>
</feature>
<dbReference type="AlphaFoldDB" id="A0A383DDC8"/>
<evidence type="ECO:0000313" key="1">
    <source>
        <dbReference type="EMBL" id="SVE42333.1"/>
    </source>
</evidence>
<dbReference type="EMBL" id="UINC01216264">
    <property type="protein sequence ID" value="SVE42333.1"/>
    <property type="molecule type" value="Genomic_DNA"/>
</dbReference>
<accession>A0A383DDC8</accession>
<dbReference type="PANTHER" id="PTHR19446">
    <property type="entry name" value="REVERSE TRANSCRIPTASES"/>
    <property type="match status" value="1"/>
</dbReference>